<sequence>MMSAADQRREVAQQKRRLSESQQEILAALKKAWPGFYAKVSKVEVGSGDCHKLSHLQIGMGVRALALACNLRGGSTGDMDLYQLLRAYFWDQDARQRINEIVETSLAPNHSQR</sequence>
<dbReference type="Proteomes" id="UP001056132">
    <property type="component" value="Chromosome 1"/>
</dbReference>
<reference evidence="2" key="1">
    <citation type="journal article" date="2022" name="Microbiol. Resour. Announc.">
        <title>Genome Sequence of Cupriavidus campinensis Strain G5, a Member of a Bacterial Consortium Capable of Polyethylene Degradation.</title>
        <authorList>
            <person name="Schneider B."/>
            <person name="Pfeiffer F."/>
            <person name="Dyall-Smith M."/>
            <person name="Kunte H.J."/>
        </authorList>
    </citation>
    <scope>NUCLEOTIDE SEQUENCE</scope>
    <source>
        <strain evidence="2">G5</strain>
    </source>
</reference>
<evidence type="ECO:0000313" key="3">
    <source>
        <dbReference type="Proteomes" id="UP001056132"/>
    </source>
</evidence>
<gene>
    <name evidence="2" type="ORF">M5D45_04165</name>
</gene>
<name>A0AAE9L3F8_9BURK</name>
<proteinExistence type="predicted"/>
<accession>A0AAE9L3F8</accession>
<reference evidence="2" key="2">
    <citation type="submission" date="2022-05" db="EMBL/GenBank/DDBJ databases">
        <authorList>
            <person name="Kunte H.-J."/>
        </authorList>
    </citation>
    <scope>NUCLEOTIDE SEQUENCE</scope>
    <source>
        <strain evidence="2">G5</strain>
    </source>
</reference>
<dbReference type="EMBL" id="CP097330">
    <property type="protein sequence ID" value="URF05040.1"/>
    <property type="molecule type" value="Genomic_DNA"/>
</dbReference>
<organism evidence="2 3">
    <name type="scientific">Cupriavidus campinensis</name>
    <dbReference type="NCBI Taxonomy" id="151783"/>
    <lineage>
        <taxon>Bacteria</taxon>
        <taxon>Pseudomonadati</taxon>
        <taxon>Pseudomonadota</taxon>
        <taxon>Betaproteobacteria</taxon>
        <taxon>Burkholderiales</taxon>
        <taxon>Burkholderiaceae</taxon>
        <taxon>Cupriavidus</taxon>
    </lineage>
</organism>
<dbReference type="AlphaFoldDB" id="A0AAE9L3F8"/>
<feature type="region of interest" description="Disordered" evidence="1">
    <location>
        <begin position="1"/>
        <end position="20"/>
    </location>
</feature>
<evidence type="ECO:0000256" key="1">
    <source>
        <dbReference type="SAM" id="MobiDB-lite"/>
    </source>
</evidence>
<feature type="compositionally biased region" description="Basic and acidic residues" evidence="1">
    <location>
        <begin position="1"/>
        <end position="19"/>
    </location>
</feature>
<protein>
    <submittedName>
        <fullName evidence="2">Uncharacterized protein</fullName>
    </submittedName>
</protein>
<evidence type="ECO:0000313" key="2">
    <source>
        <dbReference type="EMBL" id="URF05040.1"/>
    </source>
</evidence>
<dbReference type="RefSeq" id="WP_250025114.1">
    <property type="nucleotide sequence ID" value="NZ_CP097330.1"/>
</dbReference>
<dbReference type="KEGG" id="ccam:M5D45_04165"/>